<dbReference type="Gene3D" id="1.20.1260.10">
    <property type="match status" value="1"/>
</dbReference>
<dbReference type="RefSeq" id="WP_034228331.1">
    <property type="nucleotide sequence ID" value="NZ_AXCW01000281.1"/>
</dbReference>
<dbReference type="InterPro" id="IPR012347">
    <property type="entry name" value="Ferritin-like"/>
</dbReference>
<dbReference type="PANTHER" id="PTHR36933:SF1">
    <property type="entry name" value="SLL0788 PROTEIN"/>
    <property type="match status" value="1"/>
</dbReference>
<keyword evidence="2" id="KW-0472">Membrane</keyword>
<protein>
    <recommendedName>
        <fullName evidence="3">DUF305 domain-containing protein</fullName>
    </recommendedName>
</protein>
<proteinExistence type="predicted"/>
<keyword evidence="2" id="KW-0812">Transmembrane</keyword>
<organism evidence="4 5">
    <name type="scientific">Actinotalea ferrariae CF5-4</name>
    <dbReference type="NCBI Taxonomy" id="948458"/>
    <lineage>
        <taxon>Bacteria</taxon>
        <taxon>Bacillati</taxon>
        <taxon>Actinomycetota</taxon>
        <taxon>Actinomycetes</taxon>
        <taxon>Micrococcales</taxon>
        <taxon>Cellulomonadaceae</taxon>
        <taxon>Actinotalea</taxon>
    </lineage>
</organism>
<dbReference type="Pfam" id="PF03713">
    <property type="entry name" value="DUF305"/>
    <property type="match status" value="1"/>
</dbReference>
<dbReference type="AlphaFoldDB" id="A0A021VT65"/>
<accession>A0A021VT65</accession>
<feature type="transmembrane region" description="Helical" evidence="2">
    <location>
        <begin position="6"/>
        <end position="30"/>
    </location>
</feature>
<feature type="region of interest" description="Disordered" evidence="1">
    <location>
        <begin position="109"/>
        <end position="130"/>
    </location>
</feature>
<keyword evidence="2" id="KW-1133">Transmembrane helix</keyword>
<name>A0A021VT65_9CELL</name>
<gene>
    <name evidence="4" type="ORF">N866_10010</name>
</gene>
<feature type="domain" description="DUF305" evidence="3">
    <location>
        <begin position="41"/>
        <end position="202"/>
    </location>
</feature>
<dbReference type="EMBL" id="AXCW01000281">
    <property type="protein sequence ID" value="EYR62267.1"/>
    <property type="molecule type" value="Genomic_DNA"/>
</dbReference>
<dbReference type="InterPro" id="IPR005183">
    <property type="entry name" value="DUF305_CopM-like"/>
</dbReference>
<evidence type="ECO:0000256" key="2">
    <source>
        <dbReference type="SAM" id="Phobius"/>
    </source>
</evidence>
<dbReference type="PANTHER" id="PTHR36933">
    <property type="entry name" value="SLL0788 PROTEIN"/>
    <property type="match status" value="1"/>
</dbReference>
<reference evidence="4 5" key="1">
    <citation type="submission" date="2014-01" db="EMBL/GenBank/DDBJ databases">
        <title>Actinotalea ferrariae CF5-4.</title>
        <authorList>
            <person name="Chen F."/>
            <person name="Li Y."/>
            <person name="Wang G."/>
        </authorList>
    </citation>
    <scope>NUCLEOTIDE SEQUENCE [LARGE SCALE GENOMIC DNA]</scope>
    <source>
        <strain evidence="4 5">CF5-4</strain>
    </source>
</reference>
<evidence type="ECO:0000313" key="4">
    <source>
        <dbReference type="EMBL" id="EYR62267.1"/>
    </source>
</evidence>
<evidence type="ECO:0000313" key="5">
    <source>
        <dbReference type="Proteomes" id="UP000019753"/>
    </source>
</evidence>
<evidence type="ECO:0000256" key="1">
    <source>
        <dbReference type="SAM" id="MobiDB-lite"/>
    </source>
</evidence>
<comment type="caution">
    <text evidence="4">The sequence shown here is derived from an EMBL/GenBank/DDBJ whole genome shotgun (WGS) entry which is preliminary data.</text>
</comment>
<feature type="non-terminal residue" evidence="4">
    <location>
        <position position="1"/>
    </location>
</feature>
<evidence type="ECO:0000259" key="3">
    <source>
        <dbReference type="Pfam" id="PF03713"/>
    </source>
</evidence>
<sequence length="212" mass="22119">PARPIPVAAAVVLVGVVGLLVGALVAGLLLRSSTPSATSVDAGFAREMQVHHGQAVQMAVLVRDRTDDPAVRSLALDVLLTQQNQQGQMAGWLQVWGLAQTAAGPPMQWMTEHDGHGSGPDGSGPPEQMPGLVSAEQLALLEQAEDVEAERLFLALMIPHHEGGVEMAEYAAAEASTPAVRRLASSIVTAQAAEIRLLEEMLAERGGPPPGL</sequence>
<keyword evidence="5" id="KW-1185">Reference proteome</keyword>
<dbReference type="Proteomes" id="UP000019753">
    <property type="component" value="Unassembled WGS sequence"/>
</dbReference>